<dbReference type="EMBL" id="CAJNOJ010000005">
    <property type="protein sequence ID" value="CAF0746989.1"/>
    <property type="molecule type" value="Genomic_DNA"/>
</dbReference>
<sequence length="76" mass="8842">MIEANATRIVNYDQRLKTFLNSFLIFVILNCIALLILLSISCLITYIWFNTILCCRDFTGIIEDRLNEIETDNHVS</sequence>
<gene>
    <name evidence="2" type="ORF">EDS130_LOCUS2066</name>
</gene>
<reference evidence="2" key="1">
    <citation type="submission" date="2021-02" db="EMBL/GenBank/DDBJ databases">
        <authorList>
            <person name="Nowell W R."/>
        </authorList>
    </citation>
    <scope>NUCLEOTIDE SEQUENCE</scope>
</reference>
<evidence type="ECO:0000313" key="2">
    <source>
        <dbReference type="EMBL" id="CAF0746989.1"/>
    </source>
</evidence>
<feature type="transmembrane region" description="Helical" evidence="1">
    <location>
        <begin position="23"/>
        <end position="49"/>
    </location>
</feature>
<comment type="caution">
    <text evidence="2">The sequence shown here is derived from an EMBL/GenBank/DDBJ whole genome shotgun (WGS) entry which is preliminary data.</text>
</comment>
<protein>
    <submittedName>
        <fullName evidence="2">Uncharacterized protein</fullName>
    </submittedName>
</protein>
<keyword evidence="1" id="KW-1133">Transmembrane helix</keyword>
<proteinExistence type="predicted"/>
<organism evidence="2 3">
    <name type="scientific">Adineta ricciae</name>
    <name type="common">Rotifer</name>
    <dbReference type="NCBI Taxonomy" id="249248"/>
    <lineage>
        <taxon>Eukaryota</taxon>
        <taxon>Metazoa</taxon>
        <taxon>Spiralia</taxon>
        <taxon>Gnathifera</taxon>
        <taxon>Rotifera</taxon>
        <taxon>Eurotatoria</taxon>
        <taxon>Bdelloidea</taxon>
        <taxon>Adinetida</taxon>
        <taxon>Adinetidae</taxon>
        <taxon>Adineta</taxon>
    </lineage>
</organism>
<dbReference type="AlphaFoldDB" id="A0A813PCY4"/>
<accession>A0A813PCY4</accession>
<keyword evidence="1" id="KW-0472">Membrane</keyword>
<name>A0A813PCY4_ADIRI</name>
<dbReference type="Proteomes" id="UP000663852">
    <property type="component" value="Unassembled WGS sequence"/>
</dbReference>
<evidence type="ECO:0000256" key="1">
    <source>
        <dbReference type="SAM" id="Phobius"/>
    </source>
</evidence>
<evidence type="ECO:0000313" key="3">
    <source>
        <dbReference type="Proteomes" id="UP000663852"/>
    </source>
</evidence>
<keyword evidence="1" id="KW-0812">Transmembrane</keyword>